<evidence type="ECO:0000313" key="8">
    <source>
        <dbReference type="Proteomes" id="UP000293902"/>
    </source>
</evidence>
<dbReference type="EMBL" id="CP036313">
    <property type="protein sequence ID" value="QBH12917.1"/>
    <property type="molecule type" value="Genomic_DNA"/>
</dbReference>
<dbReference type="Proteomes" id="UP000293902">
    <property type="component" value="Chromosome"/>
</dbReference>
<dbReference type="InterPro" id="IPR000835">
    <property type="entry name" value="HTH_MarR-typ"/>
</dbReference>
<dbReference type="Gene3D" id="1.10.10.10">
    <property type="entry name" value="Winged helix-like DNA-binding domain superfamily/Winged helix DNA-binding domain"/>
    <property type="match status" value="1"/>
</dbReference>
<evidence type="ECO:0000256" key="1">
    <source>
        <dbReference type="ARBA" id="ARBA00023015"/>
    </source>
</evidence>
<dbReference type="Pfam" id="PF01047">
    <property type="entry name" value="MarR"/>
    <property type="match status" value="1"/>
</dbReference>
<gene>
    <name evidence="6" type="ORF">DO021_00300</name>
    <name evidence="5" type="ORF">EYB58_08315</name>
</gene>
<dbReference type="GO" id="GO:0003700">
    <property type="term" value="F:DNA-binding transcription factor activity"/>
    <property type="evidence" value="ECO:0007669"/>
    <property type="project" value="InterPro"/>
</dbReference>
<evidence type="ECO:0000313" key="7">
    <source>
        <dbReference type="Proteomes" id="UP000248798"/>
    </source>
</evidence>
<dbReference type="InterPro" id="IPR036388">
    <property type="entry name" value="WH-like_DNA-bd_sf"/>
</dbReference>
<dbReference type="SMART" id="SM00347">
    <property type="entry name" value="HTH_MARR"/>
    <property type="match status" value="1"/>
</dbReference>
<dbReference type="Proteomes" id="UP000248798">
    <property type="component" value="Unassembled WGS sequence"/>
</dbReference>
<proteinExistence type="predicted"/>
<dbReference type="SUPFAM" id="SSF46785">
    <property type="entry name" value="Winged helix' DNA-binding domain"/>
    <property type="match status" value="1"/>
</dbReference>
<dbReference type="InterPro" id="IPR036390">
    <property type="entry name" value="WH_DNA-bd_sf"/>
</dbReference>
<keyword evidence="2" id="KW-0238">DNA-binding</keyword>
<reference evidence="6 7" key="1">
    <citation type="submission" date="2018-06" db="EMBL/GenBank/DDBJ databases">
        <title>Complete Genome Sequence of Desulfobacter hydrogenophilus (DSM3380).</title>
        <authorList>
            <person name="Marietou A."/>
            <person name="Schreiber L."/>
            <person name="Marshall I."/>
            <person name="Jorgensen B."/>
        </authorList>
    </citation>
    <scope>NUCLEOTIDE SEQUENCE [LARGE SCALE GENOMIC DNA]</scope>
    <source>
        <strain evidence="6 7">DSM 3380</strain>
    </source>
</reference>
<feature type="domain" description="HTH marR-type" evidence="4">
    <location>
        <begin position="9"/>
        <end position="141"/>
    </location>
</feature>
<dbReference type="PROSITE" id="PS50995">
    <property type="entry name" value="HTH_MARR_2"/>
    <property type="match status" value="1"/>
</dbReference>
<dbReference type="OrthoDB" id="5521015at2"/>
<dbReference type="PRINTS" id="PR00598">
    <property type="entry name" value="HTHMARR"/>
</dbReference>
<keyword evidence="3" id="KW-0804">Transcription</keyword>
<evidence type="ECO:0000313" key="5">
    <source>
        <dbReference type="EMBL" id="QBH12917.1"/>
    </source>
</evidence>
<sequence length="150" mass="17110">MIMEYKNSDKPLMHLFMHIGKLLNDRLRISLDKGGIHFGQARVLTSLMEHGELTQRMIGEGLDIKPATVTNMVKRMEASKLIERRRDVNDDRIIIVTLTVKGKKAAEFALTVMAQIEEDIRSELSRQEIDTLRNPLERIRNVLGGCDPSI</sequence>
<dbReference type="AlphaFoldDB" id="A0A328FK95"/>
<dbReference type="EMBL" id="QLNI01000001">
    <property type="protein sequence ID" value="RAM03902.1"/>
    <property type="molecule type" value="Genomic_DNA"/>
</dbReference>
<organism evidence="6 7">
    <name type="scientific">Desulfobacter hydrogenophilus</name>
    <dbReference type="NCBI Taxonomy" id="2291"/>
    <lineage>
        <taxon>Bacteria</taxon>
        <taxon>Pseudomonadati</taxon>
        <taxon>Thermodesulfobacteriota</taxon>
        <taxon>Desulfobacteria</taxon>
        <taxon>Desulfobacterales</taxon>
        <taxon>Desulfobacteraceae</taxon>
        <taxon>Desulfobacter</taxon>
    </lineage>
</organism>
<dbReference type="PANTHER" id="PTHR42756:SF1">
    <property type="entry name" value="TRANSCRIPTIONAL REPRESSOR OF EMRAB OPERON"/>
    <property type="match status" value="1"/>
</dbReference>
<keyword evidence="8" id="KW-1185">Reference proteome</keyword>
<evidence type="ECO:0000256" key="3">
    <source>
        <dbReference type="ARBA" id="ARBA00023163"/>
    </source>
</evidence>
<evidence type="ECO:0000256" key="2">
    <source>
        <dbReference type="ARBA" id="ARBA00023125"/>
    </source>
</evidence>
<keyword evidence="1" id="KW-0805">Transcription regulation</keyword>
<accession>A0A328FK95</accession>
<protein>
    <submittedName>
        <fullName evidence="5">MarR family transcriptional regulator</fullName>
    </submittedName>
</protein>
<reference evidence="5 8" key="2">
    <citation type="submission" date="2019-02" db="EMBL/GenBank/DDBJ databases">
        <title>Complete genome sequence of Desulfobacter hydrogenophilus AcRS1.</title>
        <authorList>
            <person name="Marietou A."/>
            <person name="Lund M.B."/>
            <person name="Marshall I.P.G."/>
            <person name="Schreiber L."/>
            <person name="Jorgensen B."/>
        </authorList>
    </citation>
    <scope>NUCLEOTIDE SEQUENCE [LARGE SCALE GENOMIC DNA]</scope>
    <source>
        <strain evidence="5 8">AcRS1</strain>
    </source>
</reference>
<evidence type="ECO:0000259" key="4">
    <source>
        <dbReference type="PROSITE" id="PS50995"/>
    </source>
</evidence>
<name>A0A328FK95_9BACT</name>
<dbReference type="GO" id="GO:0003677">
    <property type="term" value="F:DNA binding"/>
    <property type="evidence" value="ECO:0007669"/>
    <property type="project" value="UniProtKB-KW"/>
</dbReference>
<evidence type="ECO:0000313" key="6">
    <source>
        <dbReference type="EMBL" id="RAM03902.1"/>
    </source>
</evidence>
<dbReference type="PANTHER" id="PTHR42756">
    <property type="entry name" value="TRANSCRIPTIONAL REGULATOR, MARR"/>
    <property type="match status" value="1"/>
</dbReference>